<comment type="subcellular location">
    <subcellularLocation>
        <location evidence="1">Nucleus</location>
    </subcellularLocation>
</comment>
<feature type="compositionally biased region" description="Low complexity" evidence="9">
    <location>
        <begin position="425"/>
        <end position="440"/>
    </location>
</feature>
<evidence type="ECO:0000256" key="6">
    <source>
        <dbReference type="ARBA" id="ARBA00023125"/>
    </source>
</evidence>
<evidence type="ECO:0000256" key="4">
    <source>
        <dbReference type="ARBA" id="ARBA00022771"/>
    </source>
</evidence>
<feature type="domain" description="C2H2-type" evidence="10">
    <location>
        <begin position="294"/>
        <end position="321"/>
    </location>
</feature>
<name>A0A5J6BW24_DUGJA</name>
<feature type="compositionally biased region" description="Acidic residues" evidence="9">
    <location>
        <begin position="494"/>
        <end position="504"/>
    </location>
</feature>
<dbReference type="FunFam" id="3.30.160.60:FF:000125">
    <property type="entry name" value="Putative zinc finger protein 143"/>
    <property type="match status" value="1"/>
</dbReference>
<dbReference type="EMBL" id="MK537352">
    <property type="protein sequence ID" value="QEP99644.1"/>
    <property type="molecule type" value="mRNA"/>
</dbReference>
<dbReference type="SMART" id="SM00355">
    <property type="entry name" value="ZnF_C2H2"/>
    <property type="match status" value="4"/>
</dbReference>
<evidence type="ECO:0000256" key="5">
    <source>
        <dbReference type="ARBA" id="ARBA00022833"/>
    </source>
</evidence>
<dbReference type="InterPro" id="IPR013087">
    <property type="entry name" value="Znf_C2H2_type"/>
</dbReference>
<keyword evidence="4 8" id="KW-0863">Zinc-finger</keyword>
<keyword evidence="3" id="KW-0677">Repeat</keyword>
<evidence type="ECO:0000256" key="1">
    <source>
        <dbReference type="ARBA" id="ARBA00004123"/>
    </source>
</evidence>
<keyword evidence="5" id="KW-0862">Zinc</keyword>
<dbReference type="PANTHER" id="PTHR14003">
    <property type="entry name" value="TRANSCRIPTIONAL REPRESSOR PROTEIN YY"/>
    <property type="match status" value="1"/>
</dbReference>
<reference evidence="11" key="1">
    <citation type="submission" date="2019-02" db="EMBL/GenBank/DDBJ databases">
        <authorList>
            <person name="Ma K."/>
        </authorList>
    </citation>
    <scope>NUCLEOTIDE SEQUENCE</scope>
</reference>
<sequence length="504" mass="56333">MNISDFFNFNDQFLDDDSEDIVLDPLENPLMNLDTFQIPNDSQDENCHDYVDEVVDEDTNNVFLCEGIDVCREEIIENSATTGNAINNNDMNDYNLKHGIEYFSECKDFPVYNYNDDYSISNNVKSRKKIGSANDSLIKSSIIKSESSISNCAVDIINFPFSKNTRYFRNYPNEVSKIIFKTEPNSAVFRPVISDQRSNGLLNLKKERRLMSFDHGHEFTKEDVLEDDDDELPDDPVAPAAPQHRRRRRTVDSMQYGTSSSMRAVPCPHKGCSKAFRDNSSMRKHLHTHGPRVHECSECGKAFVESSKLKRHRLVHTGEKPFQCSFEGCGKRFSLDFNLRTHIRIHTGDRPYTCPYAGCGKGFAQSTNLKSHIQTHNKNKYKTLKTFCSPNKISNNSSNNNNNNCRNSNVVIDEHTPVSGATTQLRRLNSSQGSSSSSSSRELRLQKRASVDVEGNCLDSSPGILLHHQSSTVGGGGGGTVSSGGGGGVSLPIDEAEDNSSFEF</sequence>
<keyword evidence="6" id="KW-0238">DNA-binding</keyword>
<feature type="region of interest" description="Disordered" evidence="9">
    <location>
        <begin position="224"/>
        <end position="262"/>
    </location>
</feature>
<dbReference type="InterPro" id="IPR036236">
    <property type="entry name" value="Znf_C2H2_sf"/>
</dbReference>
<organism evidence="11">
    <name type="scientific">Dugesia japonica</name>
    <name type="common">Planarian</name>
    <dbReference type="NCBI Taxonomy" id="6161"/>
    <lineage>
        <taxon>Eukaryota</taxon>
        <taxon>Metazoa</taxon>
        <taxon>Spiralia</taxon>
        <taxon>Lophotrochozoa</taxon>
        <taxon>Platyhelminthes</taxon>
        <taxon>Rhabditophora</taxon>
        <taxon>Seriata</taxon>
        <taxon>Tricladida</taxon>
        <taxon>Continenticola</taxon>
        <taxon>Geoplanoidea</taxon>
        <taxon>Dugesiidae</taxon>
        <taxon>Dugesia</taxon>
    </lineage>
</organism>
<feature type="region of interest" description="Disordered" evidence="9">
    <location>
        <begin position="462"/>
        <end position="504"/>
    </location>
</feature>
<evidence type="ECO:0000259" key="10">
    <source>
        <dbReference type="PROSITE" id="PS50157"/>
    </source>
</evidence>
<dbReference type="GO" id="GO:0031519">
    <property type="term" value="C:PcG protein complex"/>
    <property type="evidence" value="ECO:0007669"/>
    <property type="project" value="TreeGrafter"/>
</dbReference>
<feature type="domain" description="C2H2-type" evidence="10">
    <location>
        <begin position="322"/>
        <end position="351"/>
    </location>
</feature>
<evidence type="ECO:0000313" key="11">
    <source>
        <dbReference type="EMBL" id="QEP99644.1"/>
    </source>
</evidence>
<evidence type="ECO:0000256" key="3">
    <source>
        <dbReference type="ARBA" id="ARBA00022737"/>
    </source>
</evidence>
<evidence type="ECO:0000256" key="8">
    <source>
        <dbReference type="PROSITE-ProRule" id="PRU00042"/>
    </source>
</evidence>
<dbReference type="GO" id="GO:0000785">
    <property type="term" value="C:chromatin"/>
    <property type="evidence" value="ECO:0007669"/>
    <property type="project" value="TreeGrafter"/>
</dbReference>
<dbReference type="GO" id="GO:0005667">
    <property type="term" value="C:transcription regulator complex"/>
    <property type="evidence" value="ECO:0007669"/>
    <property type="project" value="TreeGrafter"/>
</dbReference>
<feature type="region of interest" description="Disordered" evidence="9">
    <location>
        <begin position="425"/>
        <end position="446"/>
    </location>
</feature>
<keyword evidence="2" id="KW-0479">Metal-binding</keyword>
<feature type="compositionally biased region" description="Gly residues" evidence="9">
    <location>
        <begin position="473"/>
        <end position="489"/>
    </location>
</feature>
<dbReference type="Gene3D" id="3.30.160.60">
    <property type="entry name" value="Classic Zinc Finger"/>
    <property type="match status" value="4"/>
</dbReference>
<dbReference type="SUPFAM" id="SSF57667">
    <property type="entry name" value="beta-beta-alpha zinc fingers"/>
    <property type="match status" value="3"/>
</dbReference>
<dbReference type="Pfam" id="PF00096">
    <property type="entry name" value="zf-C2H2"/>
    <property type="match status" value="4"/>
</dbReference>
<dbReference type="GO" id="GO:0000981">
    <property type="term" value="F:DNA-binding transcription factor activity, RNA polymerase II-specific"/>
    <property type="evidence" value="ECO:0007669"/>
    <property type="project" value="TreeGrafter"/>
</dbReference>
<feature type="domain" description="C2H2-type" evidence="10">
    <location>
        <begin position="352"/>
        <end position="381"/>
    </location>
</feature>
<gene>
    <name evidence="11" type="primary">yy1B</name>
</gene>
<dbReference type="PROSITE" id="PS00028">
    <property type="entry name" value="ZINC_FINGER_C2H2_1"/>
    <property type="match status" value="3"/>
</dbReference>
<dbReference type="FunFam" id="3.30.160.60:FF:001498">
    <property type="entry name" value="Zinc finger protein 404"/>
    <property type="match status" value="1"/>
</dbReference>
<keyword evidence="7" id="KW-0539">Nucleus</keyword>
<dbReference type="AlphaFoldDB" id="A0A5J6BW24"/>
<evidence type="ECO:0000256" key="2">
    <source>
        <dbReference type="ARBA" id="ARBA00022723"/>
    </source>
</evidence>
<proteinExistence type="evidence at transcript level"/>
<evidence type="ECO:0000256" key="9">
    <source>
        <dbReference type="SAM" id="MobiDB-lite"/>
    </source>
</evidence>
<feature type="compositionally biased region" description="Acidic residues" evidence="9">
    <location>
        <begin position="224"/>
        <end position="234"/>
    </location>
</feature>
<dbReference type="PANTHER" id="PTHR14003:SF19">
    <property type="entry name" value="YY2 TRANSCRIPTION FACTOR"/>
    <property type="match status" value="1"/>
</dbReference>
<feature type="compositionally biased region" description="Polar residues" evidence="9">
    <location>
        <begin position="252"/>
        <end position="262"/>
    </location>
</feature>
<dbReference type="PROSITE" id="PS50157">
    <property type="entry name" value="ZINC_FINGER_C2H2_2"/>
    <property type="match status" value="4"/>
</dbReference>
<evidence type="ECO:0000256" key="7">
    <source>
        <dbReference type="ARBA" id="ARBA00023242"/>
    </source>
</evidence>
<dbReference type="GO" id="GO:0000978">
    <property type="term" value="F:RNA polymerase II cis-regulatory region sequence-specific DNA binding"/>
    <property type="evidence" value="ECO:0007669"/>
    <property type="project" value="TreeGrafter"/>
</dbReference>
<protein>
    <submittedName>
        <fullName evidence="11">Transcriptional repressor protein YY1B</fullName>
    </submittedName>
</protein>
<dbReference type="GO" id="GO:0008270">
    <property type="term" value="F:zinc ion binding"/>
    <property type="evidence" value="ECO:0007669"/>
    <property type="project" value="UniProtKB-KW"/>
</dbReference>
<accession>A0A5J6BW24</accession>
<dbReference type="FunFam" id="3.30.160.60:FF:000104">
    <property type="entry name" value="Transcriptional repressor protein YY1"/>
    <property type="match status" value="1"/>
</dbReference>
<feature type="domain" description="C2H2-type" evidence="10">
    <location>
        <begin position="265"/>
        <end position="289"/>
    </location>
</feature>